<organism evidence="2 3">
    <name type="scientific">Rhodoferax ferrireducens</name>
    <dbReference type="NCBI Taxonomy" id="192843"/>
    <lineage>
        <taxon>Bacteria</taxon>
        <taxon>Pseudomonadati</taxon>
        <taxon>Pseudomonadota</taxon>
        <taxon>Betaproteobacteria</taxon>
        <taxon>Burkholderiales</taxon>
        <taxon>Comamonadaceae</taxon>
        <taxon>Rhodoferax</taxon>
    </lineage>
</organism>
<accession>A0ABU2CAT8</accession>
<evidence type="ECO:0000313" key="3">
    <source>
        <dbReference type="Proteomes" id="UP001180487"/>
    </source>
</evidence>
<dbReference type="EMBL" id="JAVDXT010000003">
    <property type="protein sequence ID" value="MDR7378438.1"/>
    <property type="molecule type" value="Genomic_DNA"/>
</dbReference>
<evidence type="ECO:0000313" key="2">
    <source>
        <dbReference type="EMBL" id="MDR7378438.1"/>
    </source>
</evidence>
<proteinExistence type="predicted"/>
<reference evidence="2 3" key="1">
    <citation type="submission" date="2023-07" db="EMBL/GenBank/DDBJ databases">
        <title>Sorghum-associated microbial communities from plants grown in Nebraska, USA.</title>
        <authorList>
            <person name="Schachtman D."/>
        </authorList>
    </citation>
    <scope>NUCLEOTIDE SEQUENCE [LARGE SCALE GENOMIC DNA]</scope>
    <source>
        <strain evidence="2 3">BE313</strain>
    </source>
</reference>
<gene>
    <name evidence="2" type="ORF">J2X19_003132</name>
</gene>
<dbReference type="Proteomes" id="UP001180487">
    <property type="component" value="Unassembled WGS sequence"/>
</dbReference>
<keyword evidence="1" id="KW-0732">Signal</keyword>
<keyword evidence="3" id="KW-1185">Reference proteome</keyword>
<protein>
    <recommendedName>
        <fullName evidence="4">Lipoprotein</fullName>
    </recommendedName>
</protein>
<dbReference type="RefSeq" id="WP_310374598.1">
    <property type="nucleotide sequence ID" value="NZ_JAVDXT010000003.1"/>
</dbReference>
<evidence type="ECO:0000256" key="1">
    <source>
        <dbReference type="SAM" id="SignalP"/>
    </source>
</evidence>
<feature type="chain" id="PRO_5045174920" description="Lipoprotein" evidence="1">
    <location>
        <begin position="25"/>
        <end position="155"/>
    </location>
</feature>
<feature type="signal peptide" evidence="1">
    <location>
        <begin position="1"/>
        <end position="24"/>
    </location>
</feature>
<sequence length="155" mass="15408">MARTQLLAALLTAGSMLLGGCASTSGNLPPVTQQQRLAAMAPWAAKGNLVAIEVPSTSNPLSNQMAIAALKAGSSSNAADQIVQILRTGSATTLAVMGSSVAMNAATVQAALRDMAKSGGKTRTALLLVGAPEDITALKAAASAAQVQLDIAPTP</sequence>
<evidence type="ECO:0008006" key="4">
    <source>
        <dbReference type="Google" id="ProtNLM"/>
    </source>
</evidence>
<name>A0ABU2CAT8_9BURK</name>
<dbReference type="PROSITE" id="PS51257">
    <property type="entry name" value="PROKAR_LIPOPROTEIN"/>
    <property type="match status" value="1"/>
</dbReference>
<comment type="caution">
    <text evidence="2">The sequence shown here is derived from an EMBL/GenBank/DDBJ whole genome shotgun (WGS) entry which is preliminary data.</text>
</comment>